<dbReference type="InterPro" id="IPR036259">
    <property type="entry name" value="MFS_trans_sf"/>
</dbReference>
<feature type="domain" description="Major facilitator superfamily (MFS) profile" evidence="4">
    <location>
        <begin position="37"/>
        <end position="590"/>
    </location>
</feature>
<protein>
    <recommendedName>
        <fullName evidence="4">Major facilitator superfamily (MFS) profile domain-containing protein</fullName>
    </recommendedName>
</protein>
<feature type="region of interest" description="Disordered" evidence="2">
    <location>
        <begin position="1"/>
        <end position="29"/>
    </location>
</feature>
<dbReference type="CDD" id="cd17352">
    <property type="entry name" value="MFS_MCT_SLC16"/>
    <property type="match status" value="1"/>
</dbReference>
<dbReference type="GO" id="GO:0008028">
    <property type="term" value="F:monocarboxylic acid transmembrane transporter activity"/>
    <property type="evidence" value="ECO:0007669"/>
    <property type="project" value="TreeGrafter"/>
</dbReference>
<dbReference type="Pfam" id="PF07690">
    <property type="entry name" value="MFS_1"/>
    <property type="match status" value="2"/>
</dbReference>
<feature type="transmembrane region" description="Helical" evidence="3">
    <location>
        <begin position="442"/>
        <end position="462"/>
    </location>
</feature>
<keyword evidence="3" id="KW-1133">Transmembrane helix</keyword>
<keyword evidence="3" id="KW-0472">Membrane</keyword>
<feature type="transmembrane region" description="Helical" evidence="3">
    <location>
        <begin position="474"/>
        <end position="493"/>
    </location>
</feature>
<dbReference type="GO" id="GO:0016020">
    <property type="term" value="C:membrane"/>
    <property type="evidence" value="ECO:0007669"/>
    <property type="project" value="UniProtKB-SubCell"/>
</dbReference>
<feature type="transmembrane region" description="Helical" evidence="3">
    <location>
        <begin position="407"/>
        <end position="430"/>
    </location>
</feature>
<dbReference type="PANTHER" id="PTHR11360">
    <property type="entry name" value="MONOCARBOXYLATE TRANSPORTER"/>
    <property type="match status" value="1"/>
</dbReference>
<feature type="transmembrane region" description="Helical" evidence="3">
    <location>
        <begin position="130"/>
        <end position="151"/>
    </location>
</feature>
<feature type="compositionally biased region" description="Basic and acidic residues" evidence="2">
    <location>
        <begin position="1"/>
        <end position="12"/>
    </location>
</feature>
<keyword evidence="3" id="KW-0812">Transmembrane</keyword>
<reference evidence="5 6" key="1">
    <citation type="submission" date="2024-01" db="EMBL/GenBank/DDBJ databases">
        <title>The genome of the rayed Mediterranean limpet Patella caerulea (Linnaeus, 1758).</title>
        <authorList>
            <person name="Anh-Thu Weber A."/>
            <person name="Halstead-Nussloch G."/>
        </authorList>
    </citation>
    <scope>NUCLEOTIDE SEQUENCE [LARGE SCALE GENOMIC DNA]</scope>
    <source>
        <strain evidence="5">AATW-2023a</strain>
        <tissue evidence="5">Whole specimen</tissue>
    </source>
</reference>
<evidence type="ECO:0000256" key="3">
    <source>
        <dbReference type="SAM" id="Phobius"/>
    </source>
</evidence>
<evidence type="ECO:0000259" key="4">
    <source>
        <dbReference type="PROSITE" id="PS50850"/>
    </source>
</evidence>
<dbReference type="InterPro" id="IPR011701">
    <property type="entry name" value="MFS"/>
</dbReference>
<feature type="transmembrane region" description="Helical" evidence="3">
    <location>
        <begin position="36"/>
        <end position="63"/>
    </location>
</feature>
<comment type="subcellular location">
    <subcellularLocation>
        <location evidence="1">Membrane</location>
        <topology evidence="1">Multi-pass membrane protein</topology>
    </subcellularLocation>
</comment>
<feature type="transmembrane region" description="Helical" evidence="3">
    <location>
        <begin position="499"/>
        <end position="524"/>
    </location>
</feature>
<gene>
    <name evidence="5" type="ORF">SNE40_001001</name>
</gene>
<feature type="transmembrane region" description="Helical" evidence="3">
    <location>
        <begin position="536"/>
        <end position="558"/>
    </location>
</feature>
<dbReference type="InterPro" id="IPR020846">
    <property type="entry name" value="MFS_dom"/>
</dbReference>
<sequence length="647" mass="70862">MGKGKHETEESLKSATPEDEVSNAATNVPRPPDGGWGWVVVLSSFIVHIIADGIVYSFGVFFIEFLDYFKGGKGETSWVGSLVPAVTYSVGPLASALTNRYGCRVVTILGAFISSLGFIISIFAPNIYYLYFTFGIMAGLGFGLIYLPAIVSVANYFEKKRSFATGLAVCGSGFGTFIFAPFSKFLVDQFTWKGAVLIQGGLILNVVVCGALFRPLEAPEEKEEIIMKKLKKEASDLDQQTKTKKGSIDHEELKVLLTETPSAIFKNRNLEINETHALANSHNHLSLPRPTNGALGIANLARSDGAIHRVPNGKSTIPLSPISFQRQHSHGSTAGPLMRKDIFYQASLQNIPMYKSNPDFYITSVTSIPDAGKEDTAAWRFCNCCKPSMEFRETIHQMLDFSLLKDVIFVMFAVSNFFTSIGFNMPFIYIPDRALEAGIDESRAAFLLSVIGIANTVGRVLFGWLSDRSGVNRLMLYNTALTICGIATALSPYCGGNYALLVTYCAVFGLFIGVYVSLTSVVLVDLLGLDKLTNSFGLLLLFQGAATFIGPPMAGWMYDWTGSYDVSFQVNGAMVAFSGAMLYFIPMVIRYKEKKLGISTIKEVDLGDVLCSTDQELDVRVTFTSLMVIFTSISVTLVAVDYLFKYN</sequence>
<evidence type="ECO:0000313" key="6">
    <source>
        <dbReference type="Proteomes" id="UP001347796"/>
    </source>
</evidence>
<dbReference type="AlphaFoldDB" id="A0AAN8QAP7"/>
<evidence type="ECO:0000313" key="5">
    <source>
        <dbReference type="EMBL" id="KAK6195610.1"/>
    </source>
</evidence>
<feature type="transmembrane region" description="Helical" evidence="3">
    <location>
        <begin position="163"/>
        <end position="182"/>
    </location>
</feature>
<feature type="transmembrane region" description="Helical" evidence="3">
    <location>
        <begin position="570"/>
        <end position="589"/>
    </location>
</feature>
<dbReference type="Gene3D" id="1.20.1250.20">
    <property type="entry name" value="MFS general substrate transporter like domains"/>
    <property type="match status" value="2"/>
</dbReference>
<proteinExistence type="predicted"/>
<accession>A0AAN8QAP7</accession>
<feature type="transmembrane region" description="Helical" evidence="3">
    <location>
        <begin position="194"/>
        <end position="213"/>
    </location>
</feature>
<dbReference type="SUPFAM" id="SSF103473">
    <property type="entry name" value="MFS general substrate transporter"/>
    <property type="match status" value="1"/>
</dbReference>
<dbReference type="EMBL" id="JAZGQO010000001">
    <property type="protein sequence ID" value="KAK6195610.1"/>
    <property type="molecule type" value="Genomic_DNA"/>
</dbReference>
<organism evidence="5 6">
    <name type="scientific">Patella caerulea</name>
    <name type="common">Rayed Mediterranean limpet</name>
    <dbReference type="NCBI Taxonomy" id="87958"/>
    <lineage>
        <taxon>Eukaryota</taxon>
        <taxon>Metazoa</taxon>
        <taxon>Spiralia</taxon>
        <taxon>Lophotrochozoa</taxon>
        <taxon>Mollusca</taxon>
        <taxon>Gastropoda</taxon>
        <taxon>Patellogastropoda</taxon>
        <taxon>Patelloidea</taxon>
        <taxon>Patellidae</taxon>
        <taxon>Patella</taxon>
    </lineage>
</organism>
<evidence type="ECO:0000256" key="1">
    <source>
        <dbReference type="ARBA" id="ARBA00004141"/>
    </source>
</evidence>
<dbReference type="FunFam" id="1.20.1250.20:FF:000505">
    <property type="entry name" value="Predicted protein"/>
    <property type="match status" value="1"/>
</dbReference>
<feature type="transmembrane region" description="Helical" evidence="3">
    <location>
        <begin position="105"/>
        <end position="124"/>
    </location>
</feature>
<evidence type="ECO:0000256" key="2">
    <source>
        <dbReference type="SAM" id="MobiDB-lite"/>
    </source>
</evidence>
<dbReference type="PROSITE" id="PS50850">
    <property type="entry name" value="MFS"/>
    <property type="match status" value="1"/>
</dbReference>
<dbReference type="PANTHER" id="PTHR11360:SF284">
    <property type="entry name" value="EG:103B4.3 PROTEIN-RELATED"/>
    <property type="match status" value="1"/>
</dbReference>
<feature type="transmembrane region" description="Helical" evidence="3">
    <location>
        <begin position="623"/>
        <end position="644"/>
    </location>
</feature>
<keyword evidence="6" id="KW-1185">Reference proteome</keyword>
<dbReference type="InterPro" id="IPR050327">
    <property type="entry name" value="Proton-linked_MCT"/>
</dbReference>
<comment type="caution">
    <text evidence="5">The sequence shown here is derived from an EMBL/GenBank/DDBJ whole genome shotgun (WGS) entry which is preliminary data.</text>
</comment>
<name>A0AAN8QAP7_PATCE</name>
<dbReference type="Proteomes" id="UP001347796">
    <property type="component" value="Unassembled WGS sequence"/>
</dbReference>